<evidence type="ECO:0000256" key="9">
    <source>
        <dbReference type="ARBA" id="ARBA00023315"/>
    </source>
</evidence>
<evidence type="ECO:0000256" key="2">
    <source>
        <dbReference type="ARBA" id="ARBA00004496"/>
    </source>
</evidence>
<dbReference type="EMBL" id="BDRX01000152">
    <property type="protein sequence ID" value="GBF99272.1"/>
    <property type="molecule type" value="Genomic_DNA"/>
</dbReference>
<keyword evidence="15" id="KW-1185">Reference proteome</keyword>
<dbReference type="FunCoup" id="A0A2V0PJT2">
    <property type="interactions" value="1577"/>
</dbReference>
<protein>
    <recommendedName>
        <fullName evidence="5">N-alpha-acetyltransferase 40</fullName>
        <ecNumber evidence="4">2.3.1.257</ecNumber>
    </recommendedName>
</protein>
<dbReference type="OrthoDB" id="424551at2759"/>
<evidence type="ECO:0000256" key="6">
    <source>
        <dbReference type="ARBA" id="ARBA00022490"/>
    </source>
</evidence>
<dbReference type="PANTHER" id="PTHR20531">
    <property type="entry name" value="N-ALPHA-ACETYLTRANSFERASE 40"/>
    <property type="match status" value="1"/>
</dbReference>
<evidence type="ECO:0000256" key="1">
    <source>
        <dbReference type="ARBA" id="ARBA00004123"/>
    </source>
</evidence>
<dbReference type="InterPro" id="IPR016181">
    <property type="entry name" value="Acyl_CoA_acyltransferase"/>
</dbReference>
<evidence type="ECO:0000256" key="3">
    <source>
        <dbReference type="ARBA" id="ARBA00008870"/>
    </source>
</evidence>
<evidence type="ECO:0000256" key="10">
    <source>
        <dbReference type="ARBA" id="ARBA00047821"/>
    </source>
</evidence>
<dbReference type="CDD" id="cd04301">
    <property type="entry name" value="NAT_SF"/>
    <property type="match status" value="1"/>
</dbReference>
<dbReference type="GO" id="GO:0005634">
    <property type="term" value="C:nucleus"/>
    <property type="evidence" value="ECO:0007669"/>
    <property type="project" value="UniProtKB-SubCell"/>
</dbReference>
<dbReference type="Pfam" id="PF00583">
    <property type="entry name" value="Acetyltransf_1"/>
    <property type="match status" value="1"/>
</dbReference>
<keyword evidence="7" id="KW-0808">Transferase</keyword>
<comment type="caution">
    <text evidence="14">The sequence shown here is derived from an EMBL/GenBank/DDBJ whole genome shotgun (WGS) entry which is preliminary data.</text>
</comment>
<evidence type="ECO:0000256" key="4">
    <source>
        <dbReference type="ARBA" id="ARBA00012950"/>
    </source>
</evidence>
<proteinExistence type="inferred from homology"/>
<dbReference type="GO" id="GO:0010485">
    <property type="term" value="F:histone H4 acetyltransferase activity"/>
    <property type="evidence" value="ECO:0007669"/>
    <property type="project" value="InterPro"/>
</dbReference>
<comment type="subcellular location">
    <subcellularLocation>
        <location evidence="2">Cytoplasm</location>
    </subcellularLocation>
    <subcellularLocation>
        <location evidence="1">Nucleus</location>
    </subcellularLocation>
</comment>
<dbReference type="SUPFAM" id="SSF55729">
    <property type="entry name" value="Acyl-CoA N-acyltransferases (Nat)"/>
    <property type="match status" value="1"/>
</dbReference>
<feature type="region of interest" description="Disordered" evidence="12">
    <location>
        <begin position="1"/>
        <end position="25"/>
    </location>
</feature>
<dbReference type="AlphaFoldDB" id="A0A2V0PJT2"/>
<accession>A0A2V0PJT2</accession>
<evidence type="ECO:0000256" key="11">
    <source>
        <dbReference type="ARBA" id="ARBA00049524"/>
    </source>
</evidence>
<gene>
    <name evidence="14" type="ORF">Rsub_12032</name>
</gene>
<evidence type="ECO:0000313" key="15">
    <source>
        <dbReference type="Proteomes" id="UP000247498"/>
    </source>
</evidence>
<dbReference type="GO" id="GO:0043998">
    <property type="term" value="F:histone H2A acetyltransferase activity"/>
    <property type="evidence" value="ECO:0007669"/>
    <property type="project" value="InterPro"/>
</dbReference>
<dbReference type="STRING" id="307507.A0A2V0PJT2"/>
<name>A0A2V0PJT2_9CHLO</name>
<dbReference type="Proteomes" id="UP000247498">
    <property type="component" value="Unassembled WGS sequence"/>
</dbReference>
<dbReference type="InterPro" id="IPR000182">
    <property type="entry name" value="GNAT_dom"/>
</dbReference>
<keyword evidence="9" id="KW-0012">Acyltransferase</keyword>
<keyword evidence="8" id="KW-0539">Nucleus</keyword>
<sequence length="273" mass="29491">MSPQLDAMPTSAKDNKKQRRKEVTAELARHEAALKQLVRAAEADADPLRSFAPFVAYSRNGLDACIRAFTGEGLPAPLAAWALALCRGNMQEMYEAVWGWSDKKKQRQLEDESSRFLVAFEAAAAAPAPAEAAEGAGEAQAAGGAEGQPLAYLNYRFEVEDGVPVAYCYEVQLEERAQRKGLGKHLMRLLELMALRNGMAGVLLTVMRANTDAIAFYARLGYSEHESSPGYADPDEEPAGYVILCKPLSRPARGHSHAHGHGHAHGHAGCCGC</sequence>
<dbReference type="PROSITE" id="PS51186">
    <property type="entry name" value="GNAT"/>
    <property type="match status" value="1"/>
</dbReference>
<dbReference type="InterPro" id="IPR039949">
    <property type="entry name" value="NAA40"/>
</dbReference>
<feature type="domain" description="N-acetyltransferase" evidence="13">
    <location>
        <begin position="104"/>
        <end position="249"/>
    </location>
</feature>
<dbReference type="Gene3D" id="3.40.630.30">
    <property type="match status" value="1"/>
</dbReference>
<evidence type="ECO:0000313" key="14">
    <source>
        <dbReference type="EMBL" id="GBF99272.1"/>
    </source>
</evidence>
<comment type="similarity">
    <text evidence="3">Belongs to the acetyltransferase family. NAA40 subfamily.</text>
</comment>
<dbReference type="GO" id="GO:1990189">
    <property type="term" value="F:protein N-terminal-serine acetyltransferase activity"/>
    <property type="evidence" value="ECO:0007669"/>
    <property type="project" value="UniProtKB-EC"/>
</dbReference>
<evidence type="ECO:0000256" key="12">
    <source>
        <dbReference type="SAM" id="MobiDB-lite"/>
    </source>
</evidence>
<keyword evidence="6" id="KW-0963">Cytoplasm</keyword>
<dbReference type="InParanoid" id="A0A2V0PJT2"/>
<evidence type="ECO:0000256" key="5">
    <source>
        <dbReference type="ARBA" id="ARBA00015043"/>
    </source>
</evidence>
<organism evidence="14 15">
    <name type="scientific">Raphidocelis subcapitata</name>
    <dbReference type="NCBI Taxonomy" id="307507"/>
    <lineage>
        <taxon>Eukaryota</taxon>
        <taxon>Viridiplantae</taxon>
        <taxon>Chlorophyta</taxon>
        <taxon>core chlorophytes</taxon>
        <taxon>Chlorophyceae</taxon>
        <taxon>CS clade</taxon>
        <taxon>Sphaeropleales</taxon>
        <taxon>Selenastraceae</taxon>
        <taxon>Raphidocelis</taxon>
    </lineage>
</organism>
<evidence type="ECO:0000256" key="8">
    <source>
        <dbReference type="ARBA" id="ARBA00023242"/>
    </source>
</evidence>
<comment type="catalytic activity">
    <reaction evidence="11">
        <text>N-terminal L-seryl-[histone H4] + acetyl-CoA = N-terminal N(alpha)-acetyl-L-seryl-[histone H4] + CoA + H(+)</text>
        <dbReference type="Rhea" id="RHEA:50596"/>
        <dbReference type="Rhea" id="RHEA-COMP:12740"/>
        <dbReference type="Rhea" id="RHEA-COMP:12743"/>
        <dbReference type="ChEBI" id="CHEBI:15378"/>
        <dbReference type="ChEBI" id="CHEBI:57287"/>
        <dbReference type="ChEBI" id="CHEBI:57288"/>
        <dbReference type="ChEBI" id="CHEBI:64738"/>
        <dbReference type="ChEBI" id="CHEBI:83690"/>
        <dbReference type="EC" id="2.3.1.257"/>
    </reaction>
</comment>
<comment type="catalytic activity">
    <reaction evidence="10">
        <text>N-terminal L-seryl-[histone H2A] + acetyl-CoA = N-terminal N(alpha)-acetyl-L-seryl-[histone H2A] + CoA + H(+)</text>
        <dbReference type="Rhea" id="RHEA:50600"/>
        <dbReference type="Rhea" id="RHEA-COMP:12742"/>
        <dbReference type="Rhea" id="RHEA-COMP:12744"/>
        <dbReference type="ChEBI" id="CHEBI:15378"/>
        <dbReference type="ChEBI" id="CHEBI:57287"/>
        <dbReference type="ChEBI" id="CHEBI:57288"/>
        <dbReference type="ChEBI" id="CHEBI:64738"/>
        <dbReference type="ChEBI" id="CHEBI:83690"/>
        <dbReference type="EC" id="2.3.1.257"/>
    </reaction>
</comment>
<evidence type="ECO:0000256" key="7">
    <source>
        <dbReference type="ARBA" id="ARBA00022679"/>
    </source>
</evidence>
<reference evidence="14 15" key="1">
    <citation type="journal article" date="2018" name="Sci. Rep.">
        <title>Raphidocelis subcapitata (=Pseudokirchneriella subcapitata) provides an insight into genome evolution and environmental adaptations in the Sphaeropleales.</title>
        <authorList>
            <person name="Suzuki S."/>
            <person name="Yamaguchi H."/>
            <person name="Nakajima N."/>
            <person name="Kawachi M."/>
        </authorList>
    </citation>
    <scope>NUCLEOTIDE SEQUENCE [LARGE SCALE GENOMIC DNA]</scope>
    <source>
        <strain evidence="14 15">NIES-35</strain>
    </source>
</reference>
<evidence type="ECO:0000259" key="13">
    <source>
        <dbReference type="PROSITE" id="PS51186"/>
    </source>
</evidence>
<dbReference type="EC" id="2.3.1.257" evidence="4"/>
<dbReference type="PANTHER" id="PTHR20531:SF1">
    <property type="entry name" value="N-ALPHA-ACETYLTRANSFERASE 40"/>
    <property type="match status" value="1"/>
</dbReference>
<dbReference type="GO" id="GO:0005737">
    <property type="term" value="C:cytoplasm"/>
    <property type="evidence" value="ECO:0007669"/>
    <property type="project" value="UniProtKB-SubCell"/>
</dbReference>